<evidence type="ECO:0000256" key="6">
    <source>
        <dbReference type="ARBA" id="ARBA00038076"/>
    </source>
</evidence>
<comment type="subcellular location">
    <subcellularLocation>
        <location evidence="1">Cell membrane</location>
        <topology evidence="1">Multi-pass membrane protein</topology>
    </subcellularLocation>
</comment>
<evidence type="ECO:0000256" key="3">
    <source>
        <dbReference type="ARBA" id="ARBA00022692"/>
    </source>
</evidence>
<evidence type="ECO:0000256" key="7">
    <source>
        <dbReference type="SAM" id="Phobius"/>
    </source>
</evidence>
<evidence type="ECO:0000313" key="10">
    <source>
        <dbReference type="Proteomes" id="UP001064632"/>
    </source>
</evidence>
<dbReference type="InterPro" id="IPR050250">
    <property type="entry name" value="Macrolide_Exporter_MacB"/>
</dbReference>
<organism evidence="9 10">
    <name type="scientific">Tahibacter amnicola</name>
    <dbReference type="NCBI Taxonomy" id="2976241"/>
    <lineage>
        <taxon>Bacteria</taxon>
        <taxon>Pseudomonadati</taxon>
        <taxon>Pseudomonadota</taxon>
        <taxon>Gammaproteobacteria</taxon>
        <taxon>Lysobacterales</taxon>
        <taxon>Rhodanobacteraceae</taxon>
        <taxon>Tahibacter</taxon>
    </lineage>
</organism>
<keyword evidence="5 7" id="KW-0472">Membrane</keyword>
<dbReference type="Proteomes" id="UP001064632">
    <property type="component" value="Chromosome"/>
</dbReference>
<feature type="domain" description="ABC3 transporter permease C-terminal" evidence="8">
    <location>
        <begin position="706"/>
        <end position="818"/>
    </location>
</feature>
<keyword evidence="2" id="KW-1003">Cell membrane</keyword>
<feature type="transmembrane region" description="Helical" evidence="7">
    <location>
        <begin position="436"/>
        <end position="456"/>
    </location>
</feature>
<dbReference type="Pfam" id="PF02687">
    <property type="entry name" value="FtsX"/>
    <property type="match status" value="2"/>
</dbReference>
<feature type="transmembrane region" description="Helical" evidence="7">
    <location>
        <begin position="791"/>
        <end position="816"/>
    </location>
</feature>
<dbReference type="EMBL" id="CP104694">
    <property type="protein sequence ID" value="UXI66274.1"/>
    <property type="molecule type" value="Genomic_DNA"/>
</dbReference>
<sequence>MSALMAPVMMALRASLQQPWTALLKLVGFVIGFVGCILILAFVNYESHYDAWLSQGDRIARVIQIRDVKTGQRSVSPPYPFADAARTDIPGVVATARMQPLRIMLQQGQARFNEVALFVDPAFLQVFDVTIDAGASNPLENPYSAVLSRRAAFKYFGRTDVVGSRLLLGGKQEVTVTAVMPNWRADSHLSPDVLLPLESFFQMAKENGNVDRERITGWDNCQCYPTYLLFDRADRFAAADAALRDTLVRHQGEDYAARLPLFLQHVTDAYLDSNKYRTYLDHAKKGDRVQLLVFLAIAFVLLLISGVNFANLSVAEATRRAKEVGMRRILGATRTDVNGQLIGEALAFATVALVLSFGVAALLISPFASFVARPIAVDTILAPMVIGQVVLAAVLATAVAGSVPALLLSRAEPVALLRESATSDGRLLSGGRLRQIMVMLQILVSTALIVGSLAIYSQIAYVRHLPRGFVMDDKLVVNGEGSHDAFGEISAQLAALPTVTRVSIANALPTTQTPSPQQLLRQGAAPTDARGVVINDIDFGFFSALGVRSVAGRLFDPNFGSDSYRVPDKADEEREVNVVVNQAAAAELGFASPDLALDQVVRAADKNQAALAMRIVGVVENIRYGSPKEAVQPMVYRARVDWNVNRHEPRFFLVSSTDPGNPQLQENVRQLWIRLVPGFVSDATPMTTRLTGQLRGEQQQFRMVLMFTGAALLISVLGVLGLAAFVMRRRAKELAVRRVVGASPLQIAQLVSMQQMRHILVAVVLSLPLSYWMILRWLQNFDLRVPVSWSWFAGGALLSLCCAFLLLLAFTARVAAASPVRYLKDS</sequence>
<feature type="domain" description="ABC3 transporter permease C-terminal" evidence="8">
    <location>
        <begin position="296"/>
        <end position="413"/>
    </location>
</feature>
<gene>
    <name evidence="9" type="ORF">N4264_16125</name>
</gene>
<dbReference type="PANTHER" id="PTHR30572:SF4">
    <property type="entry name" value="ABC TRANSPORTER PERMEASE YTRF"/>
    <property type="match status" value="1"/>
</dbReference>
<evidence type="ECO:0000256" key="4">
    <source>
        <dbReference type="ARBA" id="ARBA00022989"/>
    </source>
</evidence>
<reference evidence="9" key="1">
    <citation type="submission" date="2022-09" db="EMBL/GenBank/DDBJ databases">
        <title>Tahibacter sp. nov., isolated from a fresh water.</title>
        <authorList>
            <person name="Baek J.H."/>
            <person name="Lee J.K."/>
            <person name="Kim J.M."/>
            <person name="Jeon C.O."/>
        </authorList>
    </citation>
    <scope>NUCLEOTIDE SEQUENCE</scope>
    <source>
        <strain evidence="9">W38</strain>
    </source>
</reference>
<comment type="similarity">
    <text evidence="6">Belongs to the ABC-4 integral membrane protein family.</text>
</comment>
<feature type="transmembrane region" description="Helical" evidence="7">
    <location>
        <begin position="291"/>
        <end position="312"/>
    </location>
</feature>
<protein>
    <submittedName>
        <fullName evidence="9">ABC transporter permease</fullName>
    </submittedName>
</protein>
<evidence type="ECO:0000313" key="9">
    <source>
        <dbReference type="EMBL" id="UXI66274.1"/>
    </source>
</evidence>
<evidence type="ECO:0000256" key="1">
    <source>
        <dbReference type="ARBA" id="ARBA00004651"/>
    </source>
</evidence>
<keyword evidence="4 7" id="KW-1133">Transmembrane helix</keyword>
<feature type="transmembrane region" description="Helical" evidence="7">
    <location>
        <begin position="345"/>
        <end position="368"/>
    </location>
</feature>
<proteinExistence type="inferred from homology"/>
<feature type="transmembrane region" description="Helical" evidence="7">
    <location>
        <begin position="20"/>
        <end position="43"/>
    </location>
</feature>
<evidence type="ECO:0000256" key="5">
    <source>
        <dbReference type="ARBA" id="ARBA00023136"/>
    </source>
</evidence>
<accession>A0ABY6B8D3</accession>
<keyword evidence="3 7" id="KW-0812">Transmembrane</keyword>
<dbReference type="PANTHER" id="PTHR30572">
    <property type="entry name" value="MEMBRANE COMPONENT OF TRANSPORTER-RELATED"/>
    <property type="match status" value="1"/>
</dbReference>
<dbReference type="InterPro" id="IPR003838">
    <property type="entry name" value="ABC3_permease_C"/>
</dbReference>
<dbReference type="RefSeq" id="WP_261693258.1">
    <property type="nucleotide sequence ID" value="NZ_CP104694.1"/>
</dbReference>
<evidence type="ECO:0000259" key="8">
    <source>
        <dbReference type="Pfam" id="PF02687"/>
    </source>
</evidence>
<name>A0ABY6B8D3_9GAMM</name>
<feature type="transmembrane region" description="Helical" evidence="7">
    <location>
        <begin position="759"/>
        <end position="779"/>
    </location>
</feature>
<feature type="transmembrane region" description="Helical" evidence="7">
    <location>
        <begin position="703"/>
        <end position="727"/>
    </location>
</feature>
<keyword evidence="10" id="KW-1185">Reference proteome</keyword>
<feature type="transmembrane region" description="Helical" evidence="7">
    <location>
        <begin position="380"/>
        <end position="408"/>
    </location>
</feature>
<evidence type="ECO:0000256" key="2">
    <source>
        <dbReference type="ARBA" id="ARBA00022475"/>
    </source>
</evidence>